<dbReference type="InterPro" id="IPR029063">
    <property type="entry name" value="SAM-dependent_MTases_sf"/>
</dbReference>
<organism evidence="5 6">
    <name type="scientific">Escherichia phage VB_EcoS-Golestan</name>
    <dbReference type="NCBI Taxonomy" id="2047801"/>
    <lineage>
        <taxon>Viruses</taxon>
        <taxon>Duplodnaviria</taxon>
        <taxon>Heunggongvirae</taxon>
        <taxon>Uroviricota</taxon>
        <taxon>Caudoviricetes</taxon>
        <taxon>Sarkviridae</taxon>
        <taxon>Guernseyvirinae</taxon>
        <taxon>Kagunavirus</taxon>
        <taxon>Kagunavirus golestan</taxon>
    </lineage>
</organism>
<evidence type="ECO:0000256" key="2">
    <source>
        <dbReference type="ARBA" id="ARBA00022679"/>
    </source>
</evidence>
<evidence type="ECO:0000256" key="4">
    <source>
        <dbReference type="SAM" id="MobiDB-lite"/>
    </source>
</evidence>
<dbReference type="InterPro" id="IPR050750">
    <property type="entry name" value="C5-MTase"/>
</dbReference>
<accession>A0A2D2W4U1</accession>
<reference evidence="5 6" key="1">
    <citation type="submission" date="2017-10" db="EMBL/GenBank/DDBJ databases">
        <title>Characteristics and comparative genomic analysis of a novel Escherichia coli phage VB_EcoS-Golestan.</title>
        <authorList>
            <person name="Yazdi M."/>
            <person name="Bouzari M."/>
            <person name="Ghaemi E.A."/>
        </authorList>
    </citation>
    <scope>NUCLEOTIDE SEQUENCE [LARGE SCALE GENOMIC DNA]</scope>
</reference>
<dbReference type="Gene3D" id="3.40.50.150">
    <property type="entry name" value="Vaccinia Virus protein VP39"/>
    <property type="match status" value="1"/>
</dbReference>
<sequence length="309" mass="34115">MNYYNEWDKGAAAWLRELIKQGHIPFGVVDERSITEVKPEDLDGFTQCHFFAGIGGWPLALRLAGVPEDAPLWTGSPPCQPFSAAGKQLGQFDPRHLAPVFLDLISECRPPVLFGEQVAPAIAKSWMCDLQTHLEGENYAVGFAVLPACSVGAPHKRDRLFFGAHRLAHASSITDNKRREHAQHRRQDETEQTGVGRRDDGMGDADRERLQRERRDSDSQGRKGPDFRQAGLLNGAGTENIATNPHHGFWSEADWLGCRDGKFRPVEPGTFPLADGIPARVGRLRGYGNAIVPQVAAEFIKAFMGAVNE</sequence>
<dbReference type="SUPFAM" id="SSF53335">
    <property type="entry name" value="S-adenosyl-L-methionine-dependent methyltransferases"/>
    <property type="match status" value="1"/>
</dbReference>
<dbReference type="InterPro" id="IPR001525">
    <property type="entry name" value="C5_MeTfrase"/>
</dbReference>
<dbReference type="OrthoDB" id="11289at10239"/>
<evidence type="ECO:0000313" key="5">
    <source>
        <dbReference type="EMBL" id="ATS93258.1"/>
    </source>
</evidence>
<protein>
    <submittedName>
        <fullName evidence="5">Putative C-specific methylase</fullName>
    </submittedName>
</protein>
<dbReference type="Pfam" id="PF00145">
    <property type="entry name" value="DNA_methylase"/>
    <property type="match status" value="1"/>
</dbReference>
<keyword evidence="1 5" id="KW-0489">Methyltransferase</keyword>
<keyword evidence="6" id="KW-1185">Reference proteome</keyword>
<dbReference type="PANTHER" id="PTHR46098:SF1">
    <property type="entry name" value="TRNA (CYTOSINE(38)-C(5))-METHYLTRANSFERASE"/>
    <property type="match status" value="1"/>
</dbReference>
<name>A0A2D2W4U1_9CAUD</name>
<dbReference type="Proteomes" id="UP000240477">
    <property type="component" value="Segment"/>
</dbReference>
<dbReference type="GO" id="GO:0008168">
    <property type="term" value="F:methyltransferase activity"/>
    <property type="evidence" value="ECO:0007669"/>
    <property type="project" value="UniProtKB-KW"/>
</dbReference>
<evidence type="ECO:0000313" key="6">
    <source>
        <dbReference type="Proteomes" id="UP000240477"/>
    </source>
</evidence>
<dbReference type="GO" id="GO:0032259">
    <property type="term" value="P:methylation"/>
    <property type="evidence" value="ECO:0007669"/>
    <property type="project" value="UniProtKB-KW"/>
</dbReference>
<keyword evidence="3" id="KW-0949">S-adenosyl-L-methionine</keyword>
<feature type="compositionally biased region" description="Basic and acidic residues" evidence="4">
    <location>
        <begin position="196"/>
        <end position="226"/>
    </location>
</feature>
<proteinExistence type="predicted"/>
<evidence type="ECO:0000256" key="1">
    <source>
        <dbReference type="ARBA" id="ARBA00022603"/>
    </source>
</evidence>
<dbReference type="EMBL" id="MG099933">
    <property type="protein sequence ID" value="ATS93258.1"/>
    <property type="molecule type" value="Genomic_DNA"/>
</dbReference>
<dbReference type="PANTHER" id="PTHR46098">
    <property type="entry name" value="TRNA (CYTOSINE(38)-C(5))-METHYLTRANSFERASE"/>
    <property type="match status" value="1"/>
</dbReference>
<feature type="region of interest" description="Disordered" evidence="4">
    <location>
        <begin position="172"/>
        <end position="232"/>
    </location>
</feature>
<keyword evidence="2" id="KW-0808">Transferase</keyword>
<gene>
    <name evidence="5" type="ORF">E1_34</name>
</gene>
<evidence type="ECO:0000256" key="3">
    <source>
        <dbReference type="ARBA" id="ARBA00022691"/>
    </source>
</evidence>